<gene>
    <name evidence="1" type="ORF">AVEN_205438_1</name>
</gene>
<comment type="caution">
    <text evidence="1">The sequence shown here is derived from an EMBL/GenBank/DDBJ whole genome shotgun (WGS) entry which is preliminary data.</text>
</comment>
<organism evidence="1 2">
    <name type="scientific">Araneus ventricosus</name>
    <name type="common">Orbweaver spider</name>
    <name type="synonym">Epeira ventricosa</name>
    <dbReference type="NCBI Taxonomy" id="182803"/>
    <lineage>
        <taxon>Eukaryota</taxon>
        <taxon>Metazoa</taxon>
        <taxon>Ecdysozoa</taxon>
        <taxon>Arthropoda</taxon>
        <taxon>Chelicerata</taxon>
        <taxon>Arachnida</taxon>
        <taxon>Araneae</taxon>
        <taxon>Araneomorphae</taxon>
        <taxon>Entelegynae</taxon>
        <taxon>Araneoidea</taxon>
        <taxon>Araneidae</taxon>
        <taxon>Araneus</taxon>
    </lineage>
</organism>
<dbReference type="Proteomes" id="UP000499080">
    <property type="component" value="Unassembled WGS sequence"/>
</dbReference>
<reference evidence="1 2" key="1">
    <citation type="journal article" date="2019" name="Sci. Rep.">
        <title>Orb-weaving spider Araneus ventricosus genome elucidates the spidroin gene catalogue.</title>
        <authorList>
            <person name="Kono N."/>
            <person name="Nakamura H."/>
            <person name="Ohtoshi R."/>
            <person name="Moran D.A.P."/>
            <person name="Shinohara A."/>
            <person name="Yoshida Y."/>
            <person name="Fujiwara M."/>
            <person name="Mori M."/>
            <person name="Tomita M."/>
            <person name="Arakawa K."/>
        </authorList>
    </citation>
    <scope>NUCLEOTIDE SEQUENCE [LARGE SCALE GENOMIC DNA]</scope>
</reference>
<dbReference type="AlphaFoldDB" id="A0A4Y2H0D1"/>
<evidence type="ECO:0000313" key="2">
    <source>
        <dbReference type="Proteomes" id="UP000499080"/>
    </source>
</evidence>
<keyword evidence="2" id="KW-1185">Reference proteome</keyword>
<accession>A0A4Y2H0D1</accession>
<feature type="non-terminal residue" evidence="1">
    <location>
        <position position="70"/>
    </location>
</feature>
<evidence type="ECO:0000313" key="1">
    <source>
        <dbReference type="EMBL" id="GBM57784.1"/>
    </source>
</evidence>
<proteinExistence type="predicted"/>
<dbReference type="EMBL" id="BGPR01256258">
    <property type="protein sequence ID" value="GBM57784.1"/>
    <property type="molecule type" value="Genomic_DNA"/>
</dbReference>
<name>A0A4Y2H0D1_ARAVE</name>
<sequence>MSVAKHCSKRLQVLLHLQLKRANTSCFTHNFAAPNVVPLLKPIQPSIGTIKALFLKKFNKFISLCLENDA</sequence>
<protein>
    <submittedName>
        <fullName evidence="1">Uncharacterized protein</fullName>
    </submittedName>
</protein>